<evidence type="ECO:0000256" key="1">
    <source>
        <dbReference type="ARBA" id="ARBA00010243"/>
    </source>
</evidence>
<dbReference type="InterPro" id="IPR020891">
    <property type="entry name" value="UPF0758_CS"/>
</dbReference>
<dbReference type="PROSITE" id="PS50249">
    <property type="entry name" value="MPN"/>
    <property type="match status" value="1"/>
</dbReference>
<dbReference type="PANTHER" id="PTHR30471">
    <property type="entry name" value="DNA REPAIR PROTEIN RADC"/>
    <property type="match status" value="1"/>
</dbReference>
<keyword evidence="4" id="KW-0378">Hydrolase</keyword>
<dbReference type="GO" id="GO:0008237">
    <property type="term" value="F:metallopeptidase activity"/>
    <property type="evidence" value="ECO:0007669"/>
    <property type="project" value="UniProtKB-KW"/>
</dbReference>
<evidence type="ECO:0000256" key="2">
    <source>
        <dbReference type="ARBA" id="ARBA00022670"/>
    </source>
</evidence>
<dbReference type="Proteomes" id="UP000245793">
    <property type="component" value="Unassembled WGS sequence"/>
</dbReference>
<evidence type="ECO:0000256" key="4">
    <source>
        <dbReference type="ARBA" id="ARBA00022801"/>
    </source>
</evidence>
<dbReference type="EMBL" id="QEKV01000003">
    <property type="protein sequence ID" value="PVY94912.1"/>
    <property type="molecule type" value="Genomic_DNA"/>
</dbReference>
<dbReference type="RefSeq" id="WP_116479914.1">
    <property type="nucleotide sequence ID" value="NZ_QEKV01000003.1"/>
</dbReference>
<sequence length="270" mass="30066">MTKNSNEKTDLTEFVVDSEKLMPREKMMKMGAKSLEPWELLAILLRTGTVGLNVLELSKGLLKYGGGTLSSLVQLEAQDLQNIKGFGEQKITTMMAAFELSNRVALERAKDGMLELTSVKSAADYIMRKLENYTEEHFMVLVLNNKNCLINEDIARVSEDGFIFDGDEILKNDAKKTSTFKFLDEEIISKGTVNQTIAMPREVFRRAVKLGATSIMLAHNHPSGDPTPSGDDIRLTSRMVECGKVLGIEVVDHIVVGNGNYYSLRQHGDM</sequence>
<evidence type="ECO:0000259" key="7">
    <source>
        <dbReference type="PROSITE" id="PS50249"/>
    </source>
</evidence>
<dbReference type="GO" id="GO:0006508">
    <property type="term" value="P:proteolysis"/>
    <property type="evidence" value="ECO:0007669"/>
    <property type="project" value="UniProtKB-KW"/>
</dbReference>
<feature type="domain" description="MPN" evidence="7">
    <location>
        <begin position="114"/>
        <end position="270"/>
    </location>
</feature>
<evidence type="ECO:0000313" key="9">
    <source>
        <dbReference type="Proteomes" id="UP000245793"/>
    </source>
</evidence>
<dbReference type="AlphaFoldDB" id="A0A2U1E4Y4"/>
<dbReference type="InterPro" id="IPR046778">
    <property type="entry name" value="UPF0758_N"/>
</dbReference>
<dbReference type="GO" id="GO:0046872">
    <property type="term" value="F:metal ion binding"/>
    <property type="evidence" value="ECO:0007669"/>
    <property type="project" value="UniProtKB-KW"/>
</dbReference>
<gene>
    <name evidence="8" type="ORF">C7381_103151</name>
</gene>
<dbReference type="PANTHER" id="PTHR30471:SF3">
    <property type="entry name" value="UPF0758 PROTEIN YEES-RELATED"/>
    <property type="match status" value="1"/>
</dbReference>
<organism evidence="8 9">
    <name type="scientific">Ezakiella coagulans</name>
    <dbReference type="NCBI Taxonomy" id="46507"/>
    <lineage>
        <taxon>Bacteria</taxon>
        <taxon>Bacillati</taxon>
        <taxon>Bacillota</taxon>
        <taxon>Tissierellia</taxon>
        <taxon>Ezakiella</taxon>
    </lineage>
</organism>
<dbReference type="InterPro" id="IPR037518">
    <property type="entry name" value="MPN"/>
</dbReference>
<comment type="caution">
    <text evidence="8">The sequence shown here is derived from an EMBL/GenBank/DDBJ whole genome shotgun (WGS) entry which is preliminary data.</text>
</comment>
<dbReference type="Pfam" id="PF20582">
    <property type="entry name" value="UPF0758_N"/>
    <property type="match status" value="1"/>
</dbReference>
<comment type="similarity">
    <text evidence="1">Belongs to the UPF0758 family.</text>
</comment>
<dbReference type="CDD" id="cd08071">
    <property type="entry name" value="MPN_DUF2466"/>
    <property type="match status" value="1"/>
</dbReference>
<keyword evidence="3" id="KW-0479">Metal-binding</keyword>
<dbReference type="Pfam" id="PF04002">
    <property type="entry name" value="RadC"/>
    <property type="match status" value="2"/>
</dbReference>
<keyword evidence="9" id="KW-1185">Reference proteome</keyword>
<keyword evidence="2" id="KW-0645">Protease</keyword>
<proteinExistence type="inferred from homology"/>
<evidence type="ECO:0000313" key="8">
    <source>
        <dbReference type="EMBL" id="PVY94912.1"/>
    </source>
</evidence>
<keyword evidence="5" id="KW-0862">Zinc</keyword>
<dbReference type="InterPro" id="IPR001405">
    <property type="entry name" value="UPF0758"/>
</dbReference>
<keyword evidence="6" id="KW-0482">Metalloprotease</keyword>
<dbReference type="InterPro" id="IPR025657">
    <property type="entry name" value="RadC_JAB"/>
</dbReference>
<name>A0A2U1E4Y4_9FIRM</name>
<reference evidence="8 9" key="1">
    <citation type="submission" date="2018-04" db="EMBL/GenBank/DDBJ databases">
        <title>Genomic Encyclopedia of Type Strains, Phase IV (KMG-IV): sequencing the most valuable type-strain genomes for metagenomic binning, comparative biology and taxonomic classification.</title>
        <authorList>
            <person name="Goeker M."/>
        </authorList>
    </citation>
    <scope>NUCLEOTIDE SEQUENCE [LARGE SCALE GENOMIC DNA]</scope>
    <source>
        <strain evidence="8 9">DSM 20705</strain>
    </source>
</reference>
<evidence type="ECO:0000256" key="3">
    <source>
        <dbReference type="ARBA" id="ARBA00022723"/>
    </source>
</evidence>
<evidence type="ECO:0000256" key="5">
    <source>
        <dbReference type="ARBA" id="ARBA00022833"/>
    </source>
</evidence>
<evidence type="ECO:0000256" key="6">
    <source>
        <dbReference type="ARBA" id="ARBA00023049"/>
    </source>
</evidence>
<accession>A0A2U1E4Y4</accession>
<dbReference type="PROSITE" id="PS01302">
    <property type="entry name" value="UPF0758"/>
    <property type="match status" value="1"/>
</dbReference>
<protein>
    <submittedName>
        <fullName evidence="8">DNA replication and repair protein RadC</fullName>
    </submittedName>
</protein>
<dbReference type="Gene3D" id="3.40.140.10">
    <property type="entry name" value="Cytidine Deaminase, domain 2"/>
    <property type="match status" value="1"/>
</dbReference>